<accession>I4F1S3</accession>
<evidence type="ECO:0000313" key="4">
    <source>
        <dbReference type="Proteomes" id="UP000006461"/>
    </source>
</evidence>
<feature type="signal peptide" evidence="1">
    <location>
        <begin position="1"/>
        <end position="26"/>
    </location>
</feature>
<name>I4F1S3_MODI5</name>
<sequence>MRLPRAAAVVVLTAAVSLPLTGTASAVDLDCADFPNQGAAQVVLDADPADPNGLDSNGNGVACEAYGYTSVASTAGQVAVQPTGGVAAGDGSSAGQVAGGSGSPLPYVAGGLAFAAAGGAALAARRASRG</sequence>
<gene>
    <name evidence="3" type="ordered locus">MODMU_4189</name>
</gene>
<dbReference type="AlphaFoldDB" id="I4F1S3"/>
<dbReference type="InterPro" id="IPR008613">
    <property type="entry name" value="Excalibur_Ca-bd_domain"/>
</dbReference>
<evidence type="ECO:0000313" key="3">
    <source>
        <dbReference type="EMBL" id="CCH89586.1"/>
    </source>
</evidence>
<reference evidence="3 4" key="1">
    <citation type="journal article" date="2012" name="J. Bacteriol.">
        <title>Genome Sequence of Radiation-Resistant Modestobacter marinus Strain BC501, a Representative Actinobacterium That Thrives on Calcareous Stone Surfaces.</title>
        <authorList>
            <person name="Normand P."/>
            <person name="Gury J."/>
            <person name="Pujic P."/>
            <person name="Chouaia B."/>
            <person name="Crotti E."/>
            <person name="Brusetti L."/>
            <person name="Daffonchio D."/>
            <person name="Vacherie B."/>
            <person name="Barbe V."/>
            <person name="Medigue C."/>
            <person name="Calteau A."/>
            <person name="Ghodhbane-Gtari F."/>
            <person name="Essoussi I."/>
            <person name="Nouioui I."/>
            <person name="Abbassi-Ghozzi I."/>
            <person name="Gtari M."/>
        </authorList>
    </citation>
    <scope>NUCLEOTIDE SEQUENCE [LARGE SCALE GENOMIC DNA]</scope>
    <source>
        <strain evidence="4">BC 501</strain>
    </source>
</reference>
<protein>
    <recommendedName>
        <fullName evidence="2">Excalibur calcium-binding domain-containing protein</fullName>
    </recommendedName>
</protein>
<dbReference type="KEGG" id="mmar:MODMU_4189"/>
<evidence type="ECO:0000259" key="2">
    <source>
        <dbReference type="Pfam" id="PF05901"/>
    </source>
</evidence>
<dbReference type="STRING" id="477641.MODMU_4189"/>
<feature type="domain" description="Excalibur calcium-binding" evidence="2">
    <location>
        <begin position="30"/>
        <end position="64"/>
    </location>
</feature>
<dbReference type="Pfam" id="PF05901">
    <property type="entry name" value="Excalibur"/>
    <property type="match status" value="1"/>
</dbReference>
<dbReference type="HOGENOM" id="CLU_1833761_0_0_11"/>
<evidence type="ECO:0000256" key="1">
    <source>
        <dbReference type="SAM" id="SignalP"/>
    </source>
</evidence>
<feature type="chain" id="PRO_5003689644" description="Excalibur calcium-binding domain-containing protein" evidence="1">
    <location>
        <begin position="27"/>
        <end position="130"/>
    </location>
</feature>
<proteinExistence type="predicted"/>
<dbReference type="Proteomes" id="UP000006461">
    <property type="component" value="Chromosome"/>
</dbReference>
<organism evidence="3 4">
    <name type="scientific">Modestobacter italicus (strain DSM 44449 / CECT 9708 / BC 501)</name>
    <dbReference type="NCBI Taxonomy" id="2732864"/>
    <lineage>
        <taxon>Bacteria</taxon>
        <taxon>Bacillati</taxon>
        <taxon>Actinomycetota</taxon>
        <taxon>Actinomycetes</taxon>
        <taxon>Geodermatophilales</taxon>
        <taxon>Geodermatophilaceae</taxon>
        <taxon>Modestobacter</taxon>
    </lineage>
</organism>
<keyword evidence="1" id="KW-0732">Signal</keyword>
<keyword evidence="4" id="KW-1185">Reference proteome</keyword>
<dbReference type="EMBL" id="FO203431">
    <property type="protein sequence ID" value="CCH89586.1"/>
    <property type="molecule type" value="Genomic_DNA"/>
</dbReference>
<dbReference type="OrthoDB" id="5681216at2"/>